<dbReference type="AlphaFoldDB" id="A0A174E9R5"/>
<accession>A0A174E9R5</accession>
<reference evidence="1 2" key="1">
    <citation type="submission" date="2015-09" db="EMBL/GenBank/DDBJ databases">
        <authorList>
            <consortium name="Pathogen Informatics"/>
        </authorList>
    </citation>
    <scope>NUCLEOTIDE SEQUENCE [LARGE SCALE GENOMIC DNA]</scope>
    <source>
        <strain evidence="1 2">2789STDY5834865</strain>
    </source>
</reference>
<evidence type="ECO:0000313" key="2">
    <source>
        <dbReference type="Proteomes" id="UP000095512"/>
    </source>
</evidence>
<dbReference type="Proteomes" id="UP000095512">
    <property type="component" value="Unassembled WGS sequence"/>
</dbReference>
<proteinExistence type="predicted"/>
<protein>
    <submittedName>
        <fullName evidence="1">Uncharacterized protein</fullName>
    </submittedName>
</protein>
<dbReference type="EMBL" id="CZAB01000005">
    <property type="protein sequence ID" value="CUO34562.1"/>
    <property type="molecule type" value="Genomic_DNA"/>
</dbReference>
<organism evidence="1 2">
    <name type="scientific">Enterocloster clostridioformis</name>
    <dbReference type="NCBI Taxonomy" id="1531"/>
    <lineage>
        <taxon>Bacteria</taxon>
        <taxon>Bacillati</taxon>
        <taxon>Bacillota</taxon>
        <taxon>Clostridia</taxon>
        <taxon>Lachnospirales</taxon>
        <taxon>Lachnospiraceae</taxon>
        <taxon>Enterocloster</taxon>
    </lineage>
</organism>
<evidence type="ECO:0000313" key="1">
    <source>
        <dbReference type="EMBL" id="CUO34562.1"/>
    </source>
</evidence>
<gene>
    <name evidence="1" type="ORF">ERS852480_00916</name>
</gene>
<name>A0A174E9R5_9FIRM</name>
<sequence length="76" mass="8758">MRRYNFPFNGNRYVLNKSTGEIHDLDCETPQCRINEMNPANIINCMSYDDAWLRANLLKCPAPNGCHYCNSSRDNG</sequence>